<feature type="transmembrane region" description="Helical" evidence="1">
    <location>
        <begin position="15"/>
        <end position="34"/>
    </location>
</feature>
<evidence type="ECO:0000313" key="2">
    <source>
        <dbReference type="EMBL" id="QOJ92273.1"/>
    </source>
</evidence>
<dbReference type="EMBL" id="CP062699">
    <property type="protein sequence ID" value="QOJ92273.1"/>
    <property type="molecule type" value="Genomic_DNA"/>
</dbReference>
<keyword evidence="1" id="KW-0812">Transmembrane</keyword>
<evidence type="ECO:0000313" key="3">
    <source>
        <dbReference type="Proteomes" id="UP000593847"/>
    </source>
</evidence>
<feature type="transmembrane region" description="Helical" evidence="1">
    <location>
        <begin position="204"/>
        <end position="228"/>
    </location>
</feature>
<gene>
    <name evidence="2" type="ORF">ICN73_05175</name>
</gene>
<feature type="transmembrane region" description="Helical" evidence="1">
    <location>
        <begin position="248"/>
        <end position="265"/>
    </location>
</feature>
<keyword evidence="1" id="KW-1133">Transmembrane helix</keyword>
<protein>
    <submittedName>
        <fullName evidence="2">Uncharacterized protein</fullName>
    </submittedName>
</protein>
<dbReference type="RefSeq" id="WP_041167268.1">
    <property type="nucleotide sequence ID" value="NZ_CP062699.1"/>
</dbReference>
<proteinExistence type="predicted"/>
<dbReference type="KEGG" id="ptai:ICN73_05175"/>
<name>A0A7L9GIH5_9PSED</name>
<organism evidence="2 3">
    <name type="scientific">Pseudomonas taiwanensis</name>
    <dbReference type="NCBI Taxonomy" id="470150"/>
    <lineage>
        <taxon>Bacteria</taxon>
        <taxon>Pseudomonadati</taxon>
        <taxon>Pseudomonadota</taxon>
        <taxon>Gammaproteobacteria</taxon>
        <taxon>Pseudomonadales</taxon>
        <taxon>Pseudomonadaceae</taxon>
        <taxon>Pseudomonas</taxon>
    </lineage>
</organism>
<keyword evidence="1" id="KW-0472">Membrane</keyword>
<accession>A0A7L9GIH5</accession>
<keyword evidence="3" id="KW-1185">Reference proteome</keyword>
<dbReference type="AlphaFoldDB" id="A0A7L9GIH5"/>
<sequence length="282" mass="31113">MSWFEDTLNLLSPGWVGSLIGIASIVGALVVYFLTRQRTSLSYAYIGEHLLGSSSDTLPQQITVQFSGNPIPRLTRSIIVLWNSGEKTILGEDNVQSDCLRFQVGSDGEILSLAVLKASRDVNDFRLRKPSAHAPNEAIAEFNFFDAKDGVVVEILHTSEARRPSVMGTIRGIPKGLDAVGRISRSRSFKSLQDQEIAIRAARWMMAGVSTWLPIALGLLIVLIGFLLKIDFLQVRVPSQPENTSSTSMILAGIAYTCMGAFMLYSNRRRYPKGLHIDALER</sequence>
<dbReference type="Proteomes" id="UP000593847">
    <property type="component" value="Chromosome"/>
</dbReference>
<reference evidence="2" key="1">
    <citation type="submission" date="2020-09" db="EMBL/GenBank/DDBJ databases">
        <title>Complete genome sequence of Pseudomonas taiwanensis CC, a plant growth-promoting and biotite-weathering strain.</title>
        <authorList>
            <person name="Cheng C."/>
        </authorList>
    </citation>
    <scope>NUCLEOTIDE SEQUENCE [LARGE SCALE GENOMIC DNA]</scope>
    <source>
        <strain evidence="2">WRS8</strain>
    </source>
</reference>
<evidence type="ECO:0000256" key="1">
    <source>
        <dbReference type="SAM" id="Phobius"/>
    </source>
</evidence>